<evidence type="ECO:0000313" key="3">
    <source>
        <dbReference type="Proteomes" id="UP000225277"/>
    </source>
</evidence>
<evidence type="ECO:0000256" key="1">
    <source>
        <dbReference type="SAM" id="SignalP"/>
    </source>
</evidence>
<keyword evidence="3" id="KW-1185">Reference proteome</keyword>
<proteinExistence type="predicted"/>
<accession>A0A2D3V897</accession>
<dbReference type="EMBL" id="FJUY01000010">
    <property type="protein sequence ID" value="CZT20987.1"/>
    <property type="molecule type" value="Genomic_DNA"/>
</dbReference>
<reference evidence="2 3" key="1">
    <citation type="submission" date="2016-03" db="EMBL/GenBank/DDBJ databases">
        <authorList>
            <person name="Ploux O."/>
        </authorList>
    </citation>
    <scope>NUCLEOTIDE SEQUENCE [LARGE SCALE GENOMIC DNA]</scope>
    <source>
        <strain evidence="2 3">URUG2</strain>
    </source>
</reference>
<dbReference type="RefSeq" id="XP_023627876.1">
    <property type="nucleotide sequence ID" value="XM_023772108.1"/>
</dbReference>
<dbReference type="Proteomes" id="UP000225277">
    <property type="component" value="Unassembled WGS sequence"/>
</dbReference>
<feature type="chain" id="PRO_5013669468" evidence="1">
    <location>
        <begin position="18"/>
        <end position="83"/>
    </location>
</feature>
<dbReference type="GeneID" id="35601973"/>
<organism evidence="2 3">
    <name type="scientific">Ramularia collo-cygni</name>
    <dbReference type="NCBI Taxonomy" id="112498"/>
    <lineage>
        <taxon>Eukaryota</taxon>
        <taxon>Fungi</taxon>
        <taxon>Dikarya</taxon>
        <taxon>Ascomycota</taxon>
        <taxon>Pezizomycotina</taxon>
        <taxon>Dothideomycetes</taxon>
        <taxon>Dothideomycetidae</taxon>
        <taxon>Mycosphaerellales</taxon>
        <taxon>Mycosphaerellaceae</taxon>
        <taxon>Ramularia</taxon>
    </lineage>
</organism>
<keyword evidence="1" id="KW-0732">Signal</keyword>
<name>A0A2D3V897_9PEZI</name>
<gene>
    <name evidence="2" type="ORF">RCC_06848</name>
</gene>
<sequence length="83" mass="8733">MRVTLVLSCLWVALVTALPPGEVDRSTGLADGLFKRQRCSSCRRTCITSSGEECTQVGSNGECGIDCMPGDLCPEASGCLCNC</sequence>
<feature type="signal peptide" evidence="1">
    <location>
        <begin position="1"/>
        <end position="17"/>
    </location>
</feature>
<protein>
    <submittedName>
        <fullName evidence="2">Uncharacterized protein</fullName>
    </submittedName>
</protein>
<evidence type="ECO:0000313" key="2">
    <source>
        <dbReference type="EMBL" id="CZT20987.1"/>
    </source>
</evidence>
<dbReference type="AlphaFoldDB" id="A0A2D3V897"/>